<dbReference type="PANTHER" id="PTHR38443">
    <property type="match status" value="1"/>
</dbReference>
<dbReference type="RefSeq" id="WP_016098095.1">
    <property type="nucleotide sequence ID" value="NZ_KB976537.1"/>
</dbReference>
<feature type="chain" id="PRO_5040809270" evidence="3">
    <location>
        <begin position="20"/>
        <end position="402"/>
    </location>
</feature>
<dbReference type="CDD" id="cd22653">
    <property type="entry name" value="ClyA_HblB-like"/>
    <property type="match status" value="1"/>
</dbReference>
<dbReference type="SUPFAM" id="SSF58100">
    <property type="entry name" value="Bacterial hemolysins"/>
    <property type="match status" value="1"/>
</dbReference>
<evidence type="ECO:0000313" key="4">
    <source>
        <dbReference type="EMBL" id="EOP91865.1"/>
    </source>
</evidence>
<dbReference type="GO" id="GO:0016020">
    <property type="term" value="C:membrane"/>
    <property type="evidence" value="ECO:0007669"/>
    <property type="project" value="InterPro"/>
</dbReference>
<dbReference type="PANTHER" id="PTHR38443:SF2">
    <property type="entry name" value="NON-HEMOLYTIC ENTEROTOXIN LYTIC COMPONENT L1"/>
    <property type="match status" value="1"/>
</dbReference>
<feature type="signal peptide" evidence="3">
    <location>
        <begin position="1"/>
        <end position="19"/>
    </location>
</feature>
<keyword evidence="2" id="KW-1133">Transmembrane helix</keyword>
<name>A0A9W5QWP8_BACCE</name>
<dbReference type="Gene3D" id="1.20.1170.10">
    <property type="match status" value="1"/>
</dbReference>
<feature type="transmembrane region" description="Helical" evidence="2">
    <location>
        <begin position="232"/>
        <end position="257"/>
    </location>
</feature>
<accession>A0A9W5QWP8</accession>
<comment type="caution">
    <text evidence="4">The sequence shown here is derived from an EMBL/GenBank/DDBJ whole genome shotgun (WGS) entry which is preliminary data.</text>
</comment>
<dbReference type="InterPro" id="IPR052785">
    <property type="entry name" value="Enterotoxin_cmpnt"/>
</dbReference>
<feature type="transmembrane region" description="Helical" evidence="2">
    <location>
        <begin position="264"/>
        <end position="287"/>
    </location>
</feature>
<dbReference type="Pfam" id="PF05791">
    <property type="entry name" value="Bacillus_HBL"/>
    <property type="match status" value="1"/>
</dbReference>
<gene>
    <name evidence="4" type="ORF">IGM_01925</name>
</gene>
<feature type="coiled-coil region" evidence="1">
    <location>
        <begin position="284"/>
        <end position="311"/>
    </location>
</feature>
<dbReference type="InterPro" id="IPR008414">
    <property type="entry name" value="HBL"/>
</dbReference>
<keyword evidence="1" id="KW-0175">Coiled coil</keyword>
<keyword evidence="2" id="KW-0472">Membrane</keyword>
<dbReference type="AlphaFoldDB" id="A0A9W5QWP8"/>
<evidence type="ECO:0000256" key="1">
    <source>
        <dbReference type="SAM" id="Coils"/>
    </source>
</evidence>
<organism evidence="4 5">
    <name type="scientific">Bacillus cereus HuB4-4</name>
    <dbReference type="NCBI Taxonomy" id="1053211"/>
    <lineage>
        <taxon>Bacteria</taxon>
        <taxon>Bacillati</taxon>
        <taxon>Bacillota</taxon>
        <taxon>Bacilli</taxon>
        <taxon>Bacillales</taxon>
        <taxon>Bacillaceae</taxon>
        <taxon>Bacillus</taxon>
        <taxon>Bacillus cereus group</taxon>
    </lineage>
</organism>
<evidence type="ECO:0000256" key="2">
    <source>
        <dbReference type="SAM" id="Phobius"/>
    </source>
</evidence>
<evidence type="ECO:0000256" key="3">
    <source>
        <dbReference type="SAM" id="SignalP"/>
    </source>
</evidence>
<dbReference type="EMBL" id="AHEF01000037">
    <property type="protein sequence ID" value="EOP91865.1"/>
    <property type="molecule type" value="Genomic_DNA"/>
</dbReference>
<dbReference type="Proteomes" id="UP000014009">
    <property type="component" value="Unassembled WGS sequence"/>
</dbReference>
<protein>
    <submittedName>
        <fullName evidence="4">Non-hemolytic enterotoxin lytic component L1</fullName>
    </submittedName>
</protein>
<keyword evidence="3" id="KW-0732">Signal</keyword>
<reference evidence="4 5" key="1">
    <citation type="submission" date="2012-12" db="EMBL/GenBank/DDBJ databases">
        <title>The Genome Sequence of Bacillus cereus HuB4-4.</title>
        <authorList>
            <consortium name="The Broad Institute Genome Sequencing Platform"/>
            <consortium name="The Broad Institute Genome Sequencing Center for Infectious Disease"/>
            <person name="Feldgarden M."/>
            <person name="Van der Auwera G.A."/>
            <person name="Mahillon J."/>
            <person name="Duprez V."/>
            <person name="Timmery S."/>
            <person name="Mattelet C."/>
            <person name="Dierick K."/>
            <person name="Sun M."/>
            <person name="Yu Z."/>
            <person name="Zhu L."/>
            <person name="Hu X."/>
            <person name="Shank E.B."/>
            <person name="Swiecicka I."/>
            <person name="Hansen B.M."/>
            <person name="Andrup L."/>
            <person name="Walker B."/>
            <person name="Young S.K."/>
            <person name="Zeng Q."/>
            <person name="Gargeya S."/>
            <person name="Fitzgerald M."/>
            <person name="Haas B."/>
            <person name="Abouelleil A."/>
            <person name="Alvarado L."/>
            <person name="Arachchi H.M."/>
            <person name="Berlin A.M."/>
            <person name="Chapman S.B."/>
            <person name="Dewar J."/>
            <person name="Goldberg J."/>
            <person name="Griggs A."/>
            <person name="Gujja S."/>
            <person name="Hansen M."/>
            <person name="Howarth C."/>
            <person name="Imamovic A."/>
            <person name="Larimer J."/>
            <person name="McCowan C."/>
            <person name="Murphy C."/>
            <person name="Neiman D."/>
            <person name="Pearson M."/>
            <person name="Priest M."/>
            <person name="Roberts A."/>
            <person name="Saif S."/>
            <person name="Shea T."/>
            <person name="Sisk P."/>
            <person name="Sykes S."/>
            <person name="Wortman J."/>
            <person name="Nusbaum C."/>
            <person name="Birren B."/>
        </authorList>
    </citation>
    <scope>NUCLEOTIDE SEQUENCE [LARGE SCALE GENOMIC DNA]</scope>
    <source>
        <strain evidence="4 5">HuB4-4</strain>
    </source>
</reference>
<sequence>MRKKPYKVMALSTLMAVFAASNIIPAHIYAAESTVKPARIHSMEKVNNKDDGYSLGPEGLKDAIERTGSNALVMDLYALTIIKQANANFTNVTSVDNSLKEKVIKHQNDARTNAKQWLDVMKPQLISTNQDIINYDTKFQNYYDTLVKAVKDKDKETLTKGLTRLSNSITGNKEKVDHLVEDLKKFRSKMTDDTQNFKSDANKITSILASQDAGIPLLQSQLSAYNEAVSKYNAIIIGSSVAVALGPVAIIGGTVLLTTGGGTVLGVGLIAAGVGGIAGGTTGLILAKKELDHAQSEIKNITGQITTAQLEVAGLTNIKAQTEYLTNTIDIAITALQNISNQWYTMGAKYGALLENVNSISPEDLAFIQEDLSVAKDSWKNVKDYAEKIYAEDIKVVDNKKI</sequence>
<evidence type="ECO:0000313" key="5">
    <source>
        <dbReference type="Proteomes" id="UP000014009"/>
    </source>
</evidence>
<keyword evidence="2" id="KW-0812">Transmembrane</keyword>
<proteinExistence type="predicted"/>